<comment type="similarity">
    <text evidence="1">Belongs to the protein kinase superfamily. ADCK protein kinase family.</text>
</comment>
<dbReference type="InterPro" id="IPR045307">
    <property type="entry name" value="ADCK1_dom"/>
</dbReference>
<dbReference type="GeneID" id="100369003"/>
<organism evidence="3 4">
    <name type="scientific">Saccoglossus kowalevskii</name>
    <name type="common">Acorn worm</name>
    <dbReference type="NCBI Taxonomy" id="10224"/>
    <lineage>
        <taxon>Eukaryota</taxon>
        <taxon>Metazoa</taxon>
        <taxon>Hemichordata</taxon>
        <taxon>Enteropneusta</taxon>
        <taxon>Harrimaniidae</taxon>
        <taxon>Saccoglossus</taxon>
    </lineage>
</organism>
<evidence type="ECO:0000259" key="2">
    <source>
        <dbReference type="PROSITE" id="PS50011"/>
    </source>
</evidence>
<keyword evidence="3" id="KW-1185">Reference proteome</keyword>
<protein>
    <submittedName>
        <fullName evidence="4">Uncharacterized aarF domain-containing protein kinase 1-like</fullName>
    </submittedName>
</protein>
<dbReference type="RefSeq" id="XP_002741371.1">
    <property type="nucleotide sequence ID" value="XM_002741325.2"/>
</dbReference>
<dbReference type="PANTHER" id="PTHR43173:SF19">
    <property type="entry name" value="AARF DOMAIN-CONTAINING PROTEIN KINASE 1"/>
    <property type="match status" value="1"/>
</dbReference>
<dbReference type="InterPro" id="IPR004147">
    <property type="entry name" value="ABC1_dom"/>
</dbReference>
<dbReference type="Gene3D" id="1.10.510.10">
    <property type="entry name" value="Transferase(Phosphotransferase) domain 1"/>
    <property type="match status" value="1"/>
</dbReference>
<reference evidence="4" key="1">
    <citation type="submission" date="2025-08" db="UniProtKB">
        <authorList>
            <consortium name="RefSeq"/>
        </authorList>
    </citation>
    <scope>IDENTIFICATION</scope>
    <source>
        <tissue evidence="4">Testes</tissue>
    </source>
</reference>
<proteinExistence type="inferred from homology"/>
<dbReference type="InterPro" id="IPR051130">
    <property type="entry name" value="Mito_struct-func_regulator"/>
</dbReference>
<dbReference type="Pfam" id="PF03109">
    <property type="entry name" value="ABC1"/>
    <property type="match status" value="1"/>
</dbReference>
<feature type="domain" description="Protein kinase" evidence="2">
    <location>
        <begin position="150"/>
        <end position="529"/>
    </location>
</feature>
<dbReference type="PROSITE" id="PS50011">
    <property type="entry name" value="PROTEIN_KINASE_DOM"/>
    <property type="match status" value="1"/>
</dbReference>
<dbReference type="PANTHER" id="PTHR43173">
    <property type="entry name" value="ABC1 FAMILY PROTEIN"/>
    <property type="match status" value="1"/>
</dbReference>
<evidence type="ECO:0000256" key="1">
    <source>
        <dbReference type="ARBA" id="ARBA00009670"/>
    </source>
</evidence>
<gene>
    <name evidence="4" type="primary">LOC100369003</name>
</gene>
<dbReference type="InterPro" id="IPR000719">
    <property type="entry name" value="Prot_kinase_dom"/>
</dbReference>
<dbReference type="Proteomes" id="UP000694865">
    <property type="component" value="Unplaced"/>
</dbReference>
<dbReference type="SUPFAM" id="SSF56112">
    <property type="entry name" value="Protein kinase-like (PK-like)"/>
    <property type="match status" value="1"/>
</dbReference>
<name>A0ABM0H0B1_SACKO</name>
<evidence type="ECO:0000313" key="3">
    <source>
        <dbReference type="Proteomes" id="UP000694865"/>
    </source>
</evidence>
<evidence type="ECO:0000313" key="4">
    <source>
        <dbReference type="RefSeq" id="XP_002741371.1"/>
    </source>
</evidence>
<accession>A0ABM0H0B1</accession>
<sequence length="529" mass="60718">MVMRNSRNLIKYLVAGGVTLSSLEYLRRHDFNLSSIGLVRFGRAFAVAINVFIDYKVSMYGVDSQQEDYQELKNKIHLRSAVKLRTLCCVNGGVFIKVGQYVGALEYLLPKEYVETMKVLHNDAPQSSLQDMCKVIKEDLGKDVGELFTSFSEKPIGAASLAQVHKATLHDGTTVAVKVQHADVQKHSYVDMKTMEFLLHIAARLFPEFRIVWLAEETKRNLPRELDFILEGQNCERVARMFAQFKFLKVPKVYWSLTTNRVLTMEFCEGGKVDDKEYMKQHDIDVDKISKDLGKLYSEMIFVHGYVHCDPHPGNIFIHKTLQGQQEIVLLDHGLYQVMTDDFRLNYAMMWQSLINADIEGIKKYSEALGAGQLYGLLACVLTARSWNAVTTGIGELEQTDAESDEIKEYATVYLPQISELLNNVPRQMLLLLKTNDLLRGIEWTLQTRANASSFINMSRCCVRALSNHQLKSCDSWVSRTKIRVREMFTQRKIDLYEMYMWLRTTYFGSLIFQLFYGPQKPVPVFSGF</sequence>
<dbReference type="SMART" id="SM00220">
    <property type="entry name" value="S_TKc"/>
    <property type="match status" value="1"/>
</dbReference>
<dbReference type="InterPro" id="IPR011009">
    <property type="entry name" value="Kinase-like_dom_sf"/>
</dbReference>
<dbReference type="CDD" id="cd13969">
    <property type="entry name" value="ADCK1-like"/>
    <property type="match status" value="1"/>
</dbReference>